<evidence type="ECO:0000313" key="8">
    <source>
        <dbReference type="Proteomes" id="UP001055439"/>
    </source>
</evidence>
<feature type="compositionally biased region" description="Polar residues" evidence="5">
    <location>
        <begin position="184"/>
        <end position="199"/>
    </location>
</feature>
<feature type="compositionally biased region" description="Polar residues" evidence="5">
    <location>
        <begin position="207"/>
        <end position="236"/>
    </location>
</feature>
<sequence length="673" mass="73692">MIFFCRINAVLNLVVTEASDLLQKLSLDSPPKTDNAVEVTKVPPALQNGSSDCETPNMPIQSERSLTPLLPDFVDPSMCYVPGGYASPAYFYGGYDRAVNKWGDYSRYTNNDGVEILPGVYGDLYQGYGYAPYSAYPSNGSSVPTMGHDGQHYGPQQYQYPVPFFEQPAPTSTTQTPTPPASQGEVSTSVAANQPSISMDTARVDSSKVSNANANRNNGPGTMRSSHQPSSLTSGDSHGKGFPGGFHSTGYQDSRFGFDGQHKPVTSGSRSSTSTHKANNLSERNQNQHSVPHIVGKNAPVSRMYPINRFYGGNGLGNVFGYGFNGYDHRMNGRWGPPLDSKCKPRGRGNGFFGYGSEIQDGFSELNRGPRAGHSKNPKAAGTAPLFDLKGQNLSSVGNENSSVTLDREQYNGDDFPDKHSDAKFFVMKSYSEDDIHKSIKYNVWTSTPNGNKKLDGGYQEAQEKDVGCPVFLFFSVNASGQFVGVAEMVGPVDFNKTVDYWQQDKWTGCFPVKWHIIKDVPNSLLKHITLENNDNKPVTNSRDTQEVRLEQGLQMLKIFKEHVSKTSVLDDFDFYENRQNFMQEKRVKQQLQKQVWTGKASHAPREDEQDRTNGKPSLQSVSVLNKESAQGSLGEINMPEELGAAAAGASLKVLKSAVEKHVVANGVANGVV</sequence>
<accession>A0A9E7GZ76</accession>
<comment type="similarity">
    <text evidence="4">Belongs to the YTHDF family.</text>
</comment>
<dbReference type="FunFam" id="3.10.590.10:FF:000001">
    <property type="entry name" value="YTH domain family 1, isoform CRA_a"/>
    <property type="match status" value="1"/>
</dbReference>
<dbReference type="EMBL" id="CP097509">
    <property type="protein sequence ID" value="URE21823.1"/>
    <property type="molecule type" value="Genomic_DNA"/>
</dbReference>
<feature type="region of interest" description="Disordered" evidence="5">
    <location>
        <begin position="596"/>
        <end position="618"/>
    </location>
</feature>
<keyword evidence="3 4" id="KW-0694">RNA-binding</keyword>
<keyword evidence="2" id="KW-0963">Cytoplasm</keyword>
<dbReference type="GO" id="GO:0061157">
    <property type="term" value="P:mRNA destabilization"/>
    <property type="evidence" value="ECO:0007669"/>
    <property type="project" value="TreeGrafter"/>
</dbReference>
<dbReference type="OrthoDB" id="306690at2759"/>
<comment type="function">
    <text evidence="4">Specifically recognizes and binds N6-methyladenosine (m6A)-containing RNAs, and regulates mRNA stability. M6A is a modification present at internal sites of mRNAs and some non-coding RNAs and plays a role in mRNA stability and processing.</text>
</comment>
<name>A0A9E7GZ76_9LILI</name>
<dbReference type="GO" id="GO:0005737">
    <property type="term" value="C:cytoplasm"/>
    <property type="evidence" value="ECO:0007669"/>
    <property type="project" value="UniProtKB-SubCell"/>
</dbReference>
<proteinExistence type="inferred from homology"/>
<dbReference type="PANTHER" id="PTHR12357:SF99">
    <property type="entry name" value="YTH DOMAIN-CONTAINING PROTEIN ECT2-RELATED"/>
    <property type="match status" value="1"/>
</dbReference>
<protein>
    <recommendedName>
        <fullName evidence="4">YTH domain-containing family protein</fullName>
    </recommendedName>
</protein>
<dbReference type="InterPro" id="IPR007275">
    <property type="entry name" value="YTH_domain"/>
</dbReference>
<dbReference type="GO" id="GO:0003729">
    <property type="term" value="F:mRNA binding"/>
    <property type="evidence" value="ECO:0007669"/>
    <property type="project" value="UniProtKB-UniRule"/>
</dbReference>
<reference evidence="7" key="1">
    <citation type="submission" date="2022-05" db="EMBL/GenBank/DDBJ databases">
        <title>The Musa troglodytarum L. genome provides insights into the mechanism of non-climacteric behaviour and enrichment of carotenoids.</title>
        <authorList>
            <person name="Wang J."/>
        </authorList>
    </citation>
    <scope>NUCLEOTIDE SEQUENCE</scope>
    <source>
        <tissue evidence="7">Leaf</tissue>
    </source>
</reference>
<dbReference type="Proteomes" id="UP001055439">
    <property type="component" value="Chromosome 7"/>
</dbReference>
<feature type="compositionally biased region" description="Basic and acidic residues" evidence="5">
    <location>
        <begin position="604"/>
        <end position="614"/>
    </location>
</feature>
<dbReference type="PANTHER" id="PTHR12357">
    <property type="entry name" value="YTH YT521-B HOMOLOGY DOMAIN-CONTAINING"/>
    <property type="match status" value="1"/>
</dbReference>
<comment type="subcellular location">
    <subcellularLocation>
        <location evidence="1">Cytoplasm</location>
    </subcellularLocation>
</comment>
<dbReference type="GO" id="GO:1990247">
    <property type="term" value="F:N6-methyladenosine-containing RNA reader activity"/>
    <property type="evidence" value="ECO:0007669"/>
    <property type="project" value="UniProtKB-UniRule"/>
</dbReference>
<evidence type="ECO:0000256" key="4">
    <source>
        <dbReference type="RuleBase" id="RU369095"/>
    </source>
</evidence>
<dbReference type="AlphaFoldDB" id="A0A9E7GZ76"/>
<evidence type="ECO:0000259" key="6">
    <source>
        <dbReference type="PROSITE" id="PS50882"/>
    </source>
</evidence>
<gene>
    <name evidence="7" type="ORF">MUK42_04276</name>
</gene>
<evidence type="ECO:0000256" key="3">
    <source>
        <dbReference type="ARBA" id="ARBA00022884"/>
    </source>
</evidence>
<evidence type="ECO:0000256" key="1">
    <source>
        <dbReference type="ARBA" id="ARBA00004496"/>
    </source>
</evidence>
<dbReference type="InterPro" id="IPR045168">
    <property type="entry name" value="YTH_prot"/>
</dbReference>
<evidence type="ECO:0000256" key="5">
    <source>
        <dbReference type="SAM" id="MobiDB-lite"/>
    </source>
</evidence>
<evidence type="ECO:0000256" key="2">
    <source>
        <dbReference type="ARBA" id="ARBA00022490"/>
    </source>
</evidence>
<dbReference type="Pfam" id="PF04146">
    <property type="entry name" value="YTH"/>
    <property type="match status" value="1"/>
</dbReference>
<dbReference type="CDD" id="cd21134">
    <property type="entry name" value="YTH"/>
    <property type="match status" value="1"/>
</dbReference>
<organism evidence="7 8">
    <name type="scientific">Musa troglodytarum</name>
    <name type="common">fe'i banana</name>
    <dbReference type="NCBI Taxonomy" id="320322"/>
    <lineage>
        <taxon>Eukaryota</taxon>
        <taxon>Viridiplantae</taxon>
        <taxon>Streptophyta</taxon>
        <taxon>Embryophyta</taxon>
        <taxon>Tracheophyta</taxon>
        <taxon>Spermatophyta</taxon>
        <taxon>Magnoliopsida</taxon>
        <taxon>Liliopsida</taxon>
        <taxon>Zingiberales</taxon>
        <taxon>Musaceae</taxon>
        <taxon>Musa</taxon>
    </lineage>
</organism>
<keyword evidence="8" id="KW-1185">Reference proteome</keyword>
<feature type="compositionally biased region" description="Low complexity" evidence="5">
    <location>
        <begin position="155"/>
        <end position="176"/>
    </location>
</feature>
<feature type="compositionally biased region" description="Polar residues" evidence="5">
    <location>
        <begin position="264"/>
        <end position="290"/>
    </location>
</feature>
<dbReference type="Gene3D" id="3.10.590.10">
    <property type="entry name" value="ph1033 like domains"/>
    <property type="match status" value="1"/>
</dbReference>
<feature type="region of interest" description="Disordered" evidence="5">
    <location>
        <begin position="147"/>
        <end position="290"/>
    </location>
</feature>
<dbReference type="PROSITE" id="PS50882">
    <property type="entry name" value="YTH"/>
    <property type="match status" value="1"/>
</dbReference>
<feature type="domain" description="YTH" evidence="6">
    <location>
        <begin position="423"/>
        <end position="560"/>
    </location>
</feature>
<evidence type="ECO:0000313" key="7">
    <source>
        <dbReference type="EMBL" id="URE21823.1"/>
    </source>
</evidence>